<dbReference type="RefSeq" id="WP_184095141.1">
    <property type="nucleotide sequence ID" value="NZ_AP023367.1"/>
</dbReference>
<dbReference type="Proteomes" id="UP000515561">
    <property type="component" value="Chromosome"/>
</dbReference>
<dbReference type="KEGG" id="acel:acsn021_07830"/>
<name>A0A6S6QRI2_9FIRM</name>
<evidence type="ECO:0000313" key="1">
    <source>
        <dbReference type="EMBL" id="BCJ93214.1"/>
    </source>
</evidence>
<evidence type="ECO:0000313" key="2">
    <source>
        <dbReference type="Proteomes" id="UP000515561"/>
    </source>
</evidence>
<protein>
    <submittedName>
        <fullName evidence="1">Phosphohydrolase</fullName>
    </submittedName>
</protein>
<dbReference type="SMART" id="SM00471">
    <property type="entry name" value="HDc"/>
    <property type="match status" value="1"/>
</dbReference>
<dbReference type="EMBL" id="AP023367">
    <property type="protein sequence ID" value="BCJ93214.1"/>
    <property type="molecule type" value="Genomic_DNA"/>
</dbReference>
<dbReference type="SUPFAM" id="SSF109604">
    <property type="entry name" value="HD-domain/PDEase-like"/>
    <property type="match status" value="1"/>
</dbReference>
<dbReference type="AlphaFoldDB" id="A0A6S6QRI2"/>
<dbReference type="InterPro" id="IPR003607">
    <property type="entry name" value="HD/PDEase_dom"/>
</dbReference>
<dbReference type="CDD" id="cd00077">
    <property type="entry name" value="HDc"/>
    <property type="match status" value="1"/>
</dbReference>
<gene>
    <name evidence="1" type="ORF">acsn021_07830</name>
</gene>
<keyword evidence="1" id="KW-0378">Hydrolase</keyword>
<sequence>MKIRRPKLKADNSLFHEILRDVCLTTRVIESGQFIQHGNTSVLEHSILVAYVSYRVALKLKLPVKHRELIRGALLHDYFLYDWHEKDKNHRLHGFYHPFTALRNAERDVKLTAIERDIIKKHMFPLTLIPPRHMESLLVCLVDKFCATCETLYITSRDDKFWLKKAVVYSRARNRVT</sequence>
<proteinExistence type="predicted"/>
<accession>A0A6S6QRI2</accession>
<organism evidence="1 2">
    <name type="scientific">Anaerocolumna cellulosilytica</name>
    <dbReference type="NCBI Taxonomy" id="433286"/>
    <lineage>
        <taxon>Bacteria</taxon>
        <taxon>Bacillati</taxon>
        <taxon>Bacillota</taxon>
        <taxon>Clostridia</taxon>
        <taxon>Lachnospirales</taxon>
        <taxon>Lachnospiraceae</taxon>
        <taxon>Anaerocolumna</taxon>
    </lineage>
</organism>
<keyword evidence="2" id="KW-1185">Reference proteome</keyword>
<dbReference type="Gene3D" id="1.10.3210.10">
    <property type="entry name" value="Hypothetical protein af1432"/>
    <property type="match status" value="1"/>
</dbReference>
<reference evidence="1 2" key="1">
    <citation type="journal article" date="2016" name="Int. J. Syst. Evol. Microbiol.">
        <title>Descriptions of Anaerotaenia torta gen. nov., sp. nov. and Anaerocolumna cellulosilytica gen. nov., sp. nov. isolated from a methanogenic reactor of cattle waste.</title>
        <authorList>
            <person name="Uek A."/>
            <person name="Ohtaki Y."/>
            <person name="Kaku N."/>
            <person name="Ueki K."/>
        </authorList>
    </citation>
    <scope>NUCLEOTIDE SEQUENCE [LARGE SCALE GENOMIC DNA]</scope>
    <source>
        <strain evidence="1 2">SN021</strain>
    </source>
</reference>
<dbReference type="GO" id="GO:0016787">
    <property type="term" value="F:hydrolase activity"/>
    <property type="evidence" value="ECO:0007669"/>
    <property type="project" value="UniProtKB-KW"/>
</dbReference>